<protein>
    <submittedName>
        <fullName evidence="2">Uncharacterized protein</fullName>
    </submittedName>
</protein>
<dbReference type="EMBL" id="CCKQ01001226">
    <property type="protein sequence ID" value="CDW72331.1"/>
    <property type="molecule type" value="Genomic_DNA"/>
</dbReference>
<feature type="region of interest" description="Disordered" evidence="1">
    <location>
        <begin position="1"/>
        <end position="71"/>
    </location>
</feature>
<dbReference type="Proteomes" id="UP000039865">
    <property type="component" value="Unassembled WGS sequence"/>
</dbReference>
<keyword evidence="3" id="KW-1185">Reference proteome</keyword>
<dbReference type="InParanoid" id="A0A077ZV94"/>
<feature type="compositionally biased region" description="Polar residues" evidence="1">
    <location>
        <begin position="32"/>
        <end position="63"/>
    </location>
</feature>
<sequence>MYDEILGGQNPQGKKLFKPPLAQAKQVVYGPGNSQHQQDSEMYQQWRQSNQPMGQSNGMSGKSSVALHSMPGDDRHLRYQEYLEQQKQPNKDQNRYIAPDDIEGAQPKKLNQVRGKKKANFFDDKKLNQYYHDQKYQLVDNNLKQQAPETQGYFGNTTSQSNYNTTNQLYQSRQGQLSQQQSYSNNNTGARNSVDKSKPVKFDDINNFDRLYNKRIDWKPILIQEKQDEKKQLLERVLGESGRIGSGSMNSTLSKTGAQMMMIPPTNLRLNGNLKNESQVNYCISLGLGAPQKNELTSNSIGKFANYGSM</sequence>
<accession>A0A077ZV94</accession>
<name>A0A077ZV94_STYLE</name>
<reference evidence="2 3" key="1">
    <citation type="submission" date="2014-06" db="EMBL/GenBank/DDBJ databases">
        <authorList>
            <person name="Swart Estienne"/>
        </authorList>
    </citation>
    <scope>NUCLEOTIDE SEQUENCE [LARGE SCALE GENOMIC DNA]</scope>
    <source>
        <strain evidence="2 3">130c</strain>
    </source>
</reference>
<proteinExistence type="predicted"/>
<gene>
    <name evidence="2" type="primary">Contig13766.g14681</name>
    <name evidence="2" type="ORF">STYLEM_1290</name>
</gene>
<evidence type="ECO:0000313" key="3">
    <source>
        <dbReference type="Proteomes" id="UP000039865"/>
    </source>
</evidence>
<evidence type="ECO:0000256" key="1">
    <source>
        <dbReference type="SAM" id="MobiDB-lite"/>
    </source>
</evidence>
<evidence type="ECO:0000313" key="2">
    <source>
        <dbReference type="EMBL" id="CDW72331.1"/>
    </source>
</evidence>
<dbReference type="AlphaFoldDB" id="A0A077ZV94"/>
<organism evidence="2 3">
    <name type="scientific">Stylonychia lemnae</name>
    <name type="common">Ciliate</name>
    <dbReference type="NCBI Taxonomy" id="5949"/>
    <lineage>
        <taxon>Eukaryota</taxon>
        <taxon>Sar</taxon>
        <taxon>Alveolata</taxon>
        <taxon>Ciliophora</taxon>
        <taxon>Intramacronucleata</taxon>
        <taxon>Spirotrichea</taxon>
        <taxon>Stichotrichia</taxon>
        <taxon>Sporadotrichida</taxon>
        <taxon>Oxytrichidae</taxon>
        <taxon>Stylonychinae</taxon>
        <taxon>Stylonychia</taxon>
    </lineage>
</organism>
<dbReference type="OrthoDB" id="10659360at2759"/>
<feature type="region of interest" description="Disordered" evidence="1">
    <location>
        <begin position="170"/>
        <end position="199"/>
    </location>
</feature>
<feature type="compositionally biased region" description="Low complexity" evidence="1">
    <location>
        <begin position="170"/>
        <end position="184"/>
    </location>
</feature>
<feature type="region of interest" description="Disordered" evidence="1">
    <location>
        <begin position="85"/>
        <end position="104"/>
    </location>
</feature>